<dbReference type="InterPro" id="IPR050189">
    <property type="entry name" value="MFS_Efflux_Transporters"/>
</dbReference>
<dbReference type="Proteomes" id="UP000048984">
    <property type="component" value="Unassembled WGS sequence"/>
</dbReference>
<feature type="transmembrane region" description="Helical" evidence="6">
    <location>
        <begin position="207"/>
        <end position="229"/>
    </location>
</feature>
<keyword evidence="3 6" id="KW-0812">Transmembrane</keyword>
<comment type="caution">
    <text evidence="8">The sequence shown here is derived from an EMBL/GenBank/DDBJ whole genome shotgun (WGS) entry which is preliminary data.</text>
</comment>
<feature type="transmembrane region" description="Helical" evidence="6">
    <location>
        <begin position="329"/>
        <end position="347"/>
    </location>
</feature>
<comment type="subcellular location">
    <subcellularLocation>
        <location evidence="1">Cell membrane</location>
        <topology evidence="1">Multi-pass membrane protein</topology>
    </subcellularLocation>
</comment>
<evidence type="ECO:0000259" key="7">
    <source>
        <dbReference type="PROSITE" id="PS50850"/>
    </source>
</evidence>
<keyword evidence="9" id="KW-1185">Reference proteome</keyword>
<evidence type="ECO:0000256" key="5">
    <source>
        <dbReference type="ARBA" id="ARBA00023136"/>
    </source>
</evidence>
<keyword evidence="4 6" id="KW-1133">Transmembrane helix</keyword>
<dbReference type="AlphaFoldDB" id="A0A0P6WJX5"/>
<dbReference type="PANTHER" id="PTHR43124">
    <property type="entry name" value="PURINE EFFLUX PUMP PBUE"/>
    <property type="match status" value="1"/>
</dbReference>
<accession>A0A0P6WJX5</accession>
<keyword evidence="2" id="KW-1003">Cell membrane</keyword>
<feature type="transmembrane region" description="Helical" evidence="6">
    <location>
        <begin position="127"/>
        <end position="150"/>
    </location>
</feature>
<name>A0A0P6WJX5_9HYPH</name>
<dbReference type="PANTHER" id="PTHR43124:SF3">
    <property type="entry name" value="CHLORAMPHENICOL EFFLUX PUMP RV0191"/>
    <property type="match status" value="1"/>
</dbReference>
<feature type="transmembrane region" description="Helical" evidence="6">
    <location>
        <begin position="353"/>
        <end position="378"/>
    </location>
</feature>
<dbReference type="STRING" id="665126.ABB55_24905"/>
<feature type="transmembrane region" description="Helical" evidence="6">
    <location>
        <begin position="39"/>
        <end position="57"/>
    </location>
</feature>
<keyword evidence="5 6" id="KW-0472">Membrane</keyword>
<protein>
    <recommendedName>
        <fullName evidence="7">Major facilitator superfamily (MFS) profile domain-containing protein</fullName>
    </recommendedName>
</protein>
<dbReference type="Pfam" id="PF07690">
    <property type="entry name" value="MFS_1"/>
    <property type="match status" value="1"/>
</dbReference>
<feature type="transmembrane region" description="Helical" evidence="6">
    <location>
        <begin position="241"/>
        <end position="259"/>
    </location>
</feature>
<organism evidence="8 9">
    <name type="scientific">Prosthecodimorpha hirschii</name>
    <dbReference type="NCBI Taxonomy" id="665126"/>
    <lineage>
        <taxon>Bacteria</taxon>
        <taxon>Pseudomonadati</taxon>
        <taxon>Pseudomonadota</taxon>
        <taxon>Alphaproteobacteria</taxon>
        <taxon>Hyphomicrobiales</taxon>
        <taxon>Ancalomicrobiaceae</taxon>
        <taxon>Prosthecodimorpha</taxon>
    </lineage>
</organism>
<dbReference type="GO" id="GO:0022857">
    <property type="term" value="F:transmembrane transporter activity"/>
    <property type="evidence" value="ECO:0007669"/>
    <property type="project" value="InterPro"/>
</dbReference>
<evidence type="ECO:0000313" key="8">
    <source>
        <dbReference type="EMBL" id="KPL55064.1"/>
    </source>
</evidence>
<dbReference type="RefSeq" id="WP_054361231.1">
    <property type="nucleotide sequence ID" value="NZ_LJYW01000001.1"/>
</dbReference>
<feature type="domain" description="Major facilitator superfamily (MFS) profile" evidence="7">
    <location>
        <begin position="3"/>
        <end position="382"/>
    </location>
</feature>
<evidence type="ECO:0000256" key="6">
    <source>
        <dbReference type="SAM" id="Phobius"/>
    </source>
</evidence>
<dbReference type="GO" id="GO:0005886">
    <property type="term" value="C:plasma membrane"/>
    <property type="evidence" value="ECO:0007669"/>
    <property type="project" value="UniProtKB-SubCell"/>
</dbReference>
<evidence type="ECO:0000256" key="2">
    <source>
        <dbReference type="ARBA" id="ARBA00022475"/>
    </source>
</evidence>
<feature type="transmembrane region" description="Helical" evidence="6">
    <location>
        <begin position="156"/>
        <end position="176"/>
    </location>
</feature>
<dbReference type="SUPFAM" id="SSF103473">
    <property type="entry name" value="MFS general substrate transporter"/>
    <property type="match status" value="1"/>
</dbReference>
<feature type="transmembrane region" description="Helical" evidence="6">
    <location>
        <begin position="292"/>
        <end position="309"/>
    </location>
</feature>
<feature type="transmembrane region" description="Helical" evidence="6">
    <location>
        <begin position="69"/>
        <end position="88"/>
    </location>
</feature>
<evidence type="ECO:0000256" key="4">
    <source>
        <dbReference type="ARBA" id="ARBA00022989"/>
    </source>
</evidence>
<dbReference type="PROSITE" id="PS50850">
    <property type="entry name" value="MFS"/>
    <property type="match status" value="1"/>
</dbReference>
<evidence type="ECO:0000256" key="3">
    <source>
        <dbReference type="ARBA" id="ARBA00022692"/>
    </source>
</evidence>
<dbReference type="EMBL" id="LJYW01000001">
    <property type="protein sequence ID" value="KPL55064.1"/>
    <property type="molecule type" value="Genomic_DNA"/>
</dbReference>
<evidence type="ECO:0000313" key="9">
    <source>
        <dbReference type="Proteomes" id="UP000048984"/>
    </source>
</evidence>
<proteinExistence type="predicted"/>
<feature type="transmembrane region" description="Helical" evidence="6">
    <location>
        <begin position="94"/>
        <end position="115"/>
    </location>
</feature>
<dbReference type="InterPro" id="IPR011701">
    <property type="entry name" value="MFS"/>
</dbReference>
<dbReference type="Gene3D" id="1.20.1250.20">
    <property type="entry name" value="MFS general substrate transporter like domains"/>
    <property type="match status" value="1"/>
</dbReference>
<reference evidence="8 9" key="2">
    <citation type="submission" date="2015-10" db="EMBL/GenBank/DDBJ databases">
        <title>Draft Genome Sequence of Prosthecomicrobium hirschii ATCC 27832.</title>
        <authorList>
            <person name="Daniel J."/>
            <person name="Givan S.A."/>
            <person name="Brun Y.V."/>
            <person name="Brown P.J."/>
        </authorList>
    </citation>
    <scope>NUCLEOTIDE SEQUENCE [LARGE SCALE GENOMIC DNA]</scope>
    <source>
        <strain evidence="8 9">16</strain>
    </source>
</reference>
<dbReference type="InterPro" id="IPR036259">
    <property type="entry name" value="MFS_trans_sf"/>
</dbReference>
<feature type="transmembrane region" description="Helical" evidence="6">
    <location>
        <begin position="266"/>
        <end position="286"/>
    </location>
</feature>
<evidence type="ECO:0000256" key="1">
    <source>
        <dbReference type="ARBA" id="ARBA00004651"/>
    </source>
</evidence>
<reference evidence="8 9" key="1">
    <citation type="submission" date="2015-09" db="EMBL/GenBank/DDBJ databases">
        <authorList>
            <person name="Jackson K.R."/>
            <person name="Lunt B.L."/>
            <person name="Fisher J.N.B."/>
            <person name="Gardner A.V."/>
            <person name="Bailey M.E."/>
            <person name="Deus L.M."/>
            <person name="Earl A.S."/>
            <person name="Gibby P.D."/>
            <person name="Hartmann K.A."/>
            <person name="Liu J.E."/>
            <person name="Manci A.M."/>
            <person name="Nielsen D.A."/>
            <person name="Solomon M.B."/>
            <person name="Breakwell D.P."/>
            <person name="Burnett S.H."/>
            <person name="Grose J.H."/>
        </authorList>
    </citation>
    <scope>NUCLEOTIDE SEQUENCE [LARGE SCALE GENOMIC DNA]</scope>
    <source>
        <strain evidence="8 9">16</strain>
    </source>
</reference>
<gene>
    <name evidence="8" type="ORF">ABB55_24905</name>
</gene>
<dbReference type="InterPro" id="IPR020846">
    <property type="entry name" value="MFS_dom"/>
</dbReference>
<sequence>MPFFLALGAAAFMSTVVMRMTDPVVGPLSHDFAVEPTRIALFATAFALPYALFQLVFGPLGDRFGKTRVIRLAVLALAAMIAASALAPDYPTMLTLRFLSGMFGGAVIPLGLATIGDRFALPDRQVMLSRFMVATFSGQIAGSFVTGILAEVMPWRLIYAGYALLALGIGLGLFTIRAGGDASSEPLTLGGTLRRYAGILTGDKARALLPIVFVEGGLFFGFLAFAPAYLSEMRHLSPGDIGFVIASYAVGGMALTLVVKPILRLFGSYGMIAAGGLIGGLAVEAMALPLPVAGHMAASAGVGFAFTLIHNNLQTRATEMAPEARGSSVAVFACCLFFGNGTGPILMKSAVDLGGYVAAFRGLGLIMVLFGIVAALSLRHRERRLPQY</sequence>